<organism evidence="1 2">
    <name type="scientific">Heracleum sosnowskyi</name>
    <dbReference type="NCBI Taxonomy" id="360622"/>
    <lineage>
        <taxon>Eukaryota</taxon>
        <taxon>Viridiplantae</taxon>
        <taxon>Streptophyta</taxon>
        <taxon>Embryophyta</taxon>
        <taxon>Tracheophyta</taxon>
        <taxon>Spermatophyta</taxon>
        <taxon>Magnoliopsida</taxon>
        <taxon>eudicotyledons</taxon>
        <taxon>Gunneridae</taxon>
        <taxon>Pentapetalae</taxon>
        <taxon>asterids</taxon>
        <taxon>campanulids</taxon>
        <taxon>Apiales</taxon>
        <taxon>Apiaceae</taxon>
        <taxon>Apioideae</taxon>
        <taxon>apioid superclade</taxon>
        <taxon>Tordylieae</taxon>
        <taxon>Tordyliinae</taxon>
        <taxon>Heracleum</taxon>
    </lineage>
</organism>
<name>A0AAD8MU45_9APIA</name>
<protein>
    <submittedName>
        <fullName evidence="1">Uncharacterized protein</fullName>
    </submittedName>
</protein>
<keyword evidence="2" id="KW-1185">Reference proteome</keyword>
<gene>
    <name evidence="1" type="ORF">POM88_021768</name>
</gene>
<dbReference type="EMBL" id="JAUIZM010000005">
    <property type="protein sequence ID" value="KAK1384033.1"/>
    <property type="molecule type" value="Genomic_DNA"/>
</dbReference>
<accession>A0AAD8MU45</accession>
<reference evidence="1" key="2">
    <citation type="submission" date="2023-05" db="EMBL/GenBank/DDBJ databases">
        <authorList>
            <person name="Schelkunov M.I."/>
        </authorList>
    </citation>
    <scope>NUCLEOTIDE SEQUENCE</scope>
    <source>
        <strain evidence="1">Hsosn_3</strain>
        <tissue evidence="1">Leaf</tissue>
    </source>
</reference>
<dbReference type="AlphaFoldDB" id="A0AAD8MU45"/>
<reference evidence="1" key="1">
    <citation type="submission" date="2023-02" db="EMBL/GenBank/DDBJ databases">
        <title>Genome of toxic invasive species Heracleum sosnowskyi carries increased number of genes despite the absence of recent whole-genome duplications.</title>
        <authorList>
            <person name="Schelkunov M."/>
            <person name="Shtratnikova V."/>
            <person name="Makarenko M."/>
            <person name="Klepikova A."/>
            <person name="Omelchenko D."/>
            <person name="Novikova G."/>
            <person name="Obukhova E."/>
            <person name="Bogdanov V."/>
            <person name="Penin A."/>
            <person name="Logacheva M."/>
        </authorList>
    </citation>
    <scope>NUCLEOTIDE SEQUENCE</scope>
    <source>
        <strain evidence="1">Hsosn_3</strain>
        <tissue evidence="1">Leaf</tissue>
    </source>
</reference>
<proteinExistence type="predicted"/>
<comment type="caution">
    <text evidence="1">The sequence shown here is derived from an EMBL/GenBank/DDBJ whole genome shotgun (WGS) entry which is preliminary data.</text>
</comment>
<evidence type="ECO:0000313" key="1">
    <source>
        <dbReference type="EMBL" id="KAK1384033.1"/>
    </source>
</evidence>
<evidence type="ECO:0000313" key="2">
    <source>
        <dbReference type="Proteomes" id="UP001237642"/>
    </source>
</evidence>
<dbReference type="Proteomes" id="UP001237642">
    <property type="component" value="Unassembled WGS sequence"/>
</dbReference>
<sequence length="196" mass="22776">MVSEDSDYEGFFKVNDVEFMGDNSKVNDLEVMGDNSKKKKKKKKVVEGAPLYDDFDNVNRFIKFLEIFYDVMIKLSEFCFDKIHGRGSTKSSIMRDKVKKTLQELFDYHMNLKGHEDSSKSSTNQLNDSWEDDYEKYMQDGAEGGTGKSELDVYLVDARERKSEGEPEEYLQLEKLEHDELKVTGKSFEHLNIDDT</sequence>